<evidence type="ECO:0000313" key="10">
    <source>
        <dbReference type="RefSeq" id="XP_018541018.2"/>
    </source>
</evidence>
<dbReference type="Pfam" id="PF01697">
    <property type="entry name" value="Glyco_transf_92"/>
    <property type="match status" value="1"/>
</dbReference>
<evidence type="ECO:0000256" key="4">
    <source>
        <dbReference type="ARBA" id="ARBA00022679"/>
    </source>
</evidence>
<dbReference type="EC" id="2.4.1.-" evidence="8"/>
<evidence type="ECO:0000256" key="1">
    <source>
        <dbReference type="ARBA" id="ARBA00004167"/>
    </source>
</evidence>
<evidence type="ECO:0000256" key="5">
    <source>
        <dbReference type="ARBA" id="ARBA00022692"/>
    </source>
</evidence>
<dbReference type="GO" id="GO:0016020">
    <property type="term" value="C:membrane"/>
    <property type="evidence" value="ECO:0007669"/>
    <property type="project" value="UniProtKB-SubCell"/>
</dbReference>
<evidence type="ECO:0000313" key="9">
    <source>
        <dbReference type="Proteomes" id="UP000694890"/>
    </source>
</evidence>
<name>A0AAJ7PX82_LATCA</name>
<evidence type="ECO:0000256" key="8">
    <source>
        <dbReference type="RuleBase" id="RU366017"/>
    </source>
</evidence>
<sequence length="469" mass="53663">MFGMCRNHRQLSQLQNFRQLIYLTIISLILLCWMYRSHRSFPFVTQYDPEITEPQTPVQLKETQQCPSGQMAPQSQKLSIVAVNRTKTLLVSAYQEHRTGNRKVRVIAVVLRKETVAYHCLLCCQDQLHISDGVSSVYAHHFDFPYGTADIMCPIPSGCETVSHIAVTSAANKSGEFVEVKNQKVKSDSFPYNFTVCLSTMFDFTNVLQLVQSLEMLQLLGVNRVVVYKTSCSPETQRILDYYTHKGLVEVIPWSLSKFINVSRGWLPSHGPGDIHYLGQIPALNDCLYRYMYQSKYVALHDIDELILPQSVNSWLKLLPQLEKKYGADQCYMFENNVFPITVTLPPPTSQTLPLQNHHWQNVSGVNILAHLYHEPIIPETHYSNFKIIVNPRAVYRATVHGLLKSVKGCAWVDRNIARMYHTRDPRQPKLTPNQLIYDGRLLSYSTHLIPAVNTVLRENGLLPEDSIQ</sequence>
<evidence type="ECO:0000256" key="2">
    <source>
        <dbReference type="ARBA" id="ARBA00007647"/>
    </source>
</evidence>
<protein>
    <recommendedName>
        <fullName evidence="8">Glycosyltransferase family 92 protein</fullName>
        <ecNumber evidence="8">2.4.1.-</ecNumber>
    </recommendedName>
</protein>
<dbReference type="RefSeq" id="XP_018541018.2">
    <property type="nucleotide sequence ID" value="XM_018685502.2"/>
</dbReference>
<keyword evidence="4 8" id="KW-0808">Transferase</keyword>
<dbReference type="PANTHER" id="PTHR21461">
    <property type="entry name" value="GLYCOSYLTRANSFERASE FAMILY 92 PROTEIN"/>
    <property type="match status" value="1"/>
</dbReference>
<reference evidence="10" key="1">
    <citation type="submission" date="2025-08" db="UniProtKB">
        <authorList>
            <consortium name="RefSeq"/>
        </authorList>
    </citation>
    <scope>IDENTIFICATION</scope>
    <source>
        <tissue evidence="10">Brain</tissue>
    </source>
</reference>
<keyword evidence="7 8" id="KW-0472">Membrane</keyword>
<proteinExistence type="inferred from homology"/>
<dbReference type="PANTHER" id="PTHR21461:SF52">
    <property type="entry name" value="GLYCOSYLTRANSFERASE FAMILY 92 PROTEIN"/>
    <property type="match status" value="1"/>
</dbReference>
<gene>
    <name evidence="10" type="primary">LOC108889143</name>
</gene>
<feature type="transmembrane region" description="Helical" evidence="8">
    <location>
        <begin position="20"/>
        <end position="36"/>
    </location>
</feature>
<evidence type="ECO:0000256" key="7">
    <source>
        <dbReference type="ARBA" id="ARBA00023136"/>
    </source>
</evidence>
<keyword evidence="5 8" id="KW-0812">Transmembrane</keyword>
<dbReference type="GO" id="GO:0016757">
    <property type="term" value="F:glycosyltransferase activity"/>
    <property type="evidence" value="ECO:0007669"/>
    <property type="project" value="UniProtKB-UniRule"/>
</dbReference>
<dbReference type="KEGG" id="lcf:108889143"/>
<evidence type="ECO:0000256" key="3">
    <source>
        <dbReference type="ARBA" id="ARBA00022676"/>
    </source>
</evidence>
<keyword evidence="6 8" id="KW-1133">Transmembrane helix</keyword>
<organism evidence="9 10">
    <name type="scientific">Lates calcarifer</name>
    <name type="common">Barramundi</name>
    <name type="synonym">Holocentrus calcarifer</name>
    <dbReference type="NCBI Taxonomy" id="8187"/>
    <lineage>
        <taxon>Eukaryota</taxon>
        <taxon>Metazoa</taxon>
        <taxon>Chordata</taxon>
        <taxon>Craniata</taxon>
        <taxon>Vertebrata</taxon>
        <taxon>Euteleostomi</taxon>
        <taxon>Actinopterygii</taxon>
        <taxon>Neopterygii</taxon>
        <taxon>Teleostei</taxon>
        <taxon>Neoteleostei</taxon>
        <taxon>Acanthomorphata</taxon>
        <taxon>Carangaria</taxon>
        <taxon>Carangaria incertae sedis</taxon>
        <taxon>Centropomidae</taxon>
        <taxon>Lates</taxon>
    </lineage>
</organism>
<comment type="similarity">
    <text evidence="2 8">Belongs to the glycosyltransferase 92 family.</text>
</comment>
<dbReference type="AlphaFoldDB" id="A0AAJ7PX82"/>
<dbReference type="InterPro" id="IPR008166">
    <property type="entry name" value="Glyco_transf_92"/>
</dbReference>
<dbReference type="Proteomes" id="UP000694890">
    <property type="component" value="Unplaced"/>
</dbReference>
<dbReference type="GeneID" id="108889143"/>
<evidence type="ECO:0000256" key="6">
    <source>
        <dbReference type="ARBA" id="ARBA00022989"/>
    </source>
</evidence>
<comment type="subcellular location">
    <subcellularLocation>
        <location evidence="1">Membrane</location>
        <topology evidence="1">Single-pass membrane protein</topology>
    </subcellularLocation>
</comment>
<dbReference type="GO" id="GO:0005737">
    <property type="term" value="C:cytoplasm"/>
    <property type="evidence" value="ECO:0007669"/>
    <property type="project" value="TreeGrafter"/>
</dbReference>
<accession>A0AAJ7PX82</accession>
<keyword evidence="3 8" id="KW-0328">Glycosyltransferase</keyword>